<reference evidence="1 2" key="1">
    <citation type="journal article" date="2024" name="Commun. Biol.">
        <title>Comparative genomic analysis of thermophilic fungi reveals convergent evolutionary adaptations and gene losses.</title>
        <authorList>
            <person name="Steindorff A.S."/>
            <person name="Aguilar-Pontes M.V."/>
            <person name="Robinson A.J."/>
            <person name="Andreopoulos B."/>
            <person name="LaButti K."/>
            <person name="Kuo A."/>
            <person name="Mondo S."/>
            <person name="Riley R."/>
            <person name="Otillar R."/>
            <person name="Haridas S."/>
            <person name="Lipzen A."/>
            <person name="Grimwood J."/>
            <person name="Schmutz J."/>
            <person name="Clum A."/>
            <person name="Reid I.D."/>
            <person name="Moisan M.C."/>
            <person name="Butler G."/>
            <person name="Nguyen T.T.M."/>
            <person name="Dewar K."/>
            <person name="Conant G."/>
            <person name="Drula E."/>
            <person name="Henrissat B."/>
            <person name="Hansel C."/>
            <person name="Singer S."/>
            <person name="Hutchinson M.I."/>
            <person name="de Vries R.P."/>
            <person name="Natvig D.O."/>
            <person name="Powell A.J."/>
            <person name="Tsang A."/>
            <person name="Grigoriev I.V."/>
        </authorList>
    </citation>
    <scope>NUCLEOTIDE SEQUENCE [LARGE SCALE GENOMIC DNA]</scope>
    <source>
        <strain evidence="1 2">CBS 494.80</strain>
    </source>
</reference>
<protein>
    <submittedName>
        <fullName evidence="1">Uncharacterized protein</fullName>
    </submittedName>
</protein>
<keyword evidence="2" id="KW-1185">Reference proteome</keyword>
<evidence type="ECO:0000313" key="1">
    <source>
        <dbReference type="EMBL" id="KAL2076134.1"/>
    </source>
</evidence>
<accession>A0ABR4D1V2</accession>
<comment type="caution">
    <text evidence="1">The sequence shown here is derived from an EMBL/GenBank/DDBJ whole genome shotgun (WGS) entry which is preliminary data.</text>
</comment>
<proteinExistence type="predicted"/>
<organism evidence="1 2">
    <name type="scientific">Oculimacula yallundae</name>
    <dbReference type="NCBI Taxonomy" id="86028"/>
    <lineage>
        <taxon>Eukaryota</taxon>
        <taxon>Fungi</taxon>
        <taxon>Dikarya</taxon>
        <taxon>Ascomycota</taxon>
        <taxon>Pezizomycotina</taxon>
        <taxon>Leotiomycetes</taxon>
        <taxon>Helotiales</taxon>
        <taxon>Ploettnerulaceae</taxon>
        <taxon>Oculimacula</taxon>
    </lineage>
</organism>
<name>A0ABR4D1V2_9HELO</name>
<dbReference type="EMBL" id="JAZHXI010000001">
    <property type="protein sequence ID" value="KAL2076134.1"/>
    <property type="molecule type" value="Genomic_DNA"/>
</dbReference>
<dbReference type="Proteomes" id="UP001595075">
    <property type="component" value="Unassembled WGS sequence"/>
</dbReference>
<sequence length="115" mass="12713">MSASISTKTDTPEVQYCQNNEVRLHAGVDQKLHRYISVVSPLLNLLYFSVYFTRTVLVYPPGLVLSCPEAKHPDGFPTTSTSTFINISLLALQFDCPAQSTLNQKAARSLDLGHL</sequence>
<gene>
    <name evidence="1" type="ORF">VTL71DRAFT_1077</name>
</gene>
<evidence type="ECO:0000313" key="2">
    <source>
        <dbReference type="Proteomes" id="UP001595075"/>
    </source>
</evidence>